<accession>A0A1B1TCM6</accession>
<evidence type="ECO:0000313" key="1">
    <source>
        <dbReference type="EMBL" id="ANV80037.1"/>
    </source>
</evidence>
<organism evidence="1">
    <name type="scientific">uncultured Poseidoniia archaeon</name>
    <dbReference type="NCBI Taxonomy" id="1697135"/>
    <lineage>
        <taxon>Archaea</taxon>
        <taxon>Methanobacteriati</taxon>
        <taxon>Thermoplasmatota</taxon>
        <taxon>Candidatus Poseidoniia</taxon>
        <taxon>environmental samples</taxon>
    </lineage>
</organism>
<dbReference type="EMBL" id="KP211867">
    <property type="protein sequence ID" value="ANV80037.1"/>
    <property type="molecule type" value="Genomic_DNA"/>
</dbReference>
<dbReference type="AlphaFoldDB" id="A0A1B1TCM6"/>
<reference evidence="1" key="1">
    <citation type="submission" date="2014-11" db="EMBL/GenBank/DDBJ databases">
        <authorList>
            <person name="Zhu J."/>
            <person name="Qi W."/>
            <person name="Song R."/>
        </authorList>
    </citation>
    <scope>NUCLEOTIDE SEQUENCE</scope>
</reference>
<name>A0A1B1TCM6_9ARCH</name>
<proteinExistence type="predicted"/>
<sequence>MVLGNIIAELVCNGFLYLFASPFMSDKKDKVELDNYSFDFSNPEDDSKLSENEKEIQWWDGEISKTETVRKYQKRCKYYFDIEENGKKRKKRCKNYHNNDKFCDEHS</sequence>
<reference evidence="1" key="2">
    <citation type="journal article" date="2015" name="ISME J.">
        <title>A new class of marine Euryarchaeota group II from the Mediterranean deep chlorophyll maximum.</title>
        <authorList>
            <person name="Martin-Cuadrado A.B."/>
            <person name="Garcia-Heredia I."/>
            <person name="Molto A.G."/>
            <person name="Lopez-Ubeda R."/>
            <person name="Kimes N."/>
            <person name="Lopez-Garcia P."/>
            <person name="Moreira D."/>
            <person name="Rodriguez-Valera F."/>
        </authorList>
    </citation>
    <scope>NUCLEOTIDE SEQUENCE</scope>
</reference>
<protein>
    <submittedName>
        <fullName evidence="1">Uncharacterized protein</fullName>
    </submittedName>
</protein>